<name>A0AAW9FI36_9HYPH</name>
<organism evidence="1">
    <name type="scientific">Agrobacterium rosae</name>
    <dbReference type="NCBI Taxonomy" id="1972867"/>
    <lineage>
        <taxon>Bacteria</taxon>
        <taxon>Pseudomonadati</taxon>
        <taxon>Pseudomonadota</taxon>
        <taxon>Alphaproteobacteria</taxon>
        <taxon>Hyphomicrobiales</taxon>
        <taxon>Rhizobiaceae</taxon>
        <taxon>Rhizobium/Agrobacterium group</taxon>
        <taxon>Agrobacterium</taxon>
    </lineage>
</organism>
<comment type="caution">
    <text evidence="1">The sequence shown here is derived from an EMBL/GenBank/DDBJ whole genome shotgun (WGS) entry which is preliminary data.</text>
</comment>
<proteinExistence type="predicted"/>
<sequence>MTDDIGDRLCAIQVKTRTEKGSDGGWHMGRKHEGIASDRLFYVFLDFGIDLTSNPSSFIVPSTVVAHVIKTSHQHWLSAPGKKGQQRKDSDFRRMLPDYDRIGLKFGYGAGWMEQYRENGKSLRTEANR</sequence>
<evidence type="ECO:0008006" key="2">
    <source>
        <dbReference type="Google" id="ProtNLM"/>
    </source>
</evidence>
<dbReference type="AlphaFoldDB" id="A0AAW9FI36"/>
<dbReference type="EMBL" id="JAVRAF010000002">
    <property type="protein sequence ID" value="MDX8302620.1"/>
    <property type="molecule type" value="Genomic_DNA"/>
</dbReference>
<evidence type="ECO:0000313" key="1">
    <source>
        <dbReference type="EMBL" id="MDX8302620.1"/>
    </source>
</evidence>
<protein>
    <recommendedName>
        <fullName evidence="2">DUF4365 domain-containing protein</fullName>
    </recommendedName>
</protein>
<dbReference type="RefSeq" id="WP_244554378.1">
    <property type="nucleotide sequence ID" value="NZ_CP192782.1"/>
</dbReference>
<accession>A0AAW9FI36</accession>
<gene>
    <name evidence="1" type="ORF">RMR22_10195</name>
</gene>
<reference evidence="1" key="1">
    <citation type="journal article" date="2023" name="Phytobiomes J">
        <title>Deciphering the key players within the bacterial microbiota associated with aerial crown gall tumors on rhododendron: Insights into the gallobiome.</title>
        <authorList>
            <person name="Kuzmanovic N."/>
            <person name="Nesme J."/>
            <person name="Wolf J."/>
            <person name="Neumann-Schaal M."/>
            <person name="Petersen J."/>
            <person name="Fernandez-Gnecco G."/>
            <person name="Sproeer C."/>
            <person name="Bunk B."/>
            <person name="Overmann J."/>
            <person name="Sorensen S.J."/>
            <person name="Idczak E."/>
            <person name="Smalla K."/>
        </authorList>
    </citation>
    <scope>NUCLEOTIDE SEQUENCE</scope>
    <source>
        <strain evidence="1">Rho-11.1</strain>
    </source>
</reference>